<feature type="region of interest" description="Disordered" evidence="1">
    <location>
        <begin position="210"/>
        <end position="241"/>
    </location>
</feature>
<dbReference type="EMBL" id="JARJCW010000078">
    <property type="protein sequence ID" value="KAJ7197463.1"/>
    <property type="molecule type" value="Genomic_DNA"/>
</dbReference>
<dbReference type="Proteomes" id="UP001219525">
    <property type="component" value="Unassembled WGS sequence"/>
</dbReference>
<dbReference type="AlphaFoldDB" id="A0AAD6V084"/>
<reference evidence="2" key="1">
    <citation type="submission" date="2023-03" db="EMBL/GenBank/DDBJ databases">
        <title>Massive genome expansion in bonnet fungi (Mycena s.s.) driven by repeated elements and novel gene families across ecological guilds.</title>
        <authorList>
            <consortium name="Lawrence Berkeley National Laboratory"/>
            <person name="Harder C.B."/>
            <person name="Miyauchi S."/>
            <person name="Viragh M."/>
            <person name="Kuo A."/>
            <person name="Thoen E."/>
            <person name="Andreopoulos B."/>
            <person name="Lu D."/>
            <person name="Skrede I."/>
            <person name="Drula E."/>
            <person name="Henrissat B."/>
            <person name="Morin E."/>
            <person name="Kohler A."/>
            <person name="Barry K."/>
            <person name="LaButti K."/>
            <person name="Morin E."/>
            <person name="Salamov A."/>
            <person name="Lipzen A."/>
            <person name="Mereny Z."/>
            <person name="Hegedus B."/>
            <person name="Baldrian P."/>
            <person name="Stursova M."/>
            <person name="Weitz H."/>
            <person name="Taylor A."/>
            <person name="Grigoriev I.V."/>
            <person name="Nagy L.G."/>
            <person name="Martin F."/>
            <person name="Kauserud H."/>
        </authorList>
    </citation>
    <scope>NUCLEOTIDE SEQUENCE</scope>
    <source>
        <strain evidence="2">9144</strain>
    </source>
</reference>
<sequence>MSAKNRAIGDTEDVFQAALAIYTKAGNKTTAMRRLWNAAYEMGNTAAEAAAPAVLVVNEATVQTARGNLSKRVEEAKKMGFVEGRQAGFEEGRALALTADADTFALSFEAGKTAGLASGMDSGRETEEKRWKDAGHFADGTCRAFDTQITSTIPPAQPPETSTTNPGTFNWANDAESLPTHAVPSTVQQPRDFSGLRSGVTNPFHTLQRRHAQFHTRTRSRRPRQSFHSTQRHSNTRFTSPQLMHQNLAQAPRSMAVAERQLGVLVWFWMMLRECDAWG</sequence>
<comment type="caution">
    <text evidence="2">The sequence shown here is derived from an EMBL/GenBank/DDBJ whole genome shotgun (WGS) entry which is preliminary data.</text>
</comment>
<feature type="compositionally biased region" description="Basic residues" evidence="1">
    <location>
        <begin position="210"/>
        <end position="235"/>
    </location>
</feature>
<organism evidence="2 3">
    <name type="scientific">Mycena pura</name>
    <dbReference type="NCBI Taxonomy" id="153505"/>
    <lineage>
        <taxon>Eukaryota</taxon>
        <taxon>Fungi</taxon>
        <taxon>Dikarya</taxon>
        <taxon>Basidiomycota</taxon>
        <taxon>Agaricomycotina</taxon>
        <taxon>Agaricomycetes</taxon>
        <taxon>Agaricomycetidae</taxon>
        <taxon>Agaricales</taxon>
        <taxon>Marasmiineae</taxon>
        <taxon>Mycenaceae</taxon>
        <taxon>Mycena</taxon>
    </lineage>
</organism>
<evidence type="ECO:0000313" key="2">
    <source>
        <dbReference type="EMBL" id="KAJ7197463.1"/>
    </source>
</evidence>
<accession>A0AAD6V084</accession>
<evidence type="ECO:0000313" key="3">
    <source>
        <dbReference type="Proteomes" id="UP001219525"/>
    </source>
</evidence>
<protein>
    <submittedName>
        <fullName evidence="2">Uncharacterized protein</fullName>
    </submittedName>
</protein>
<name>A0AAD6V084_9AGAR</name>
<gene>
    <name evidence="2" type="ORF">GGX14DRAFT_668119</name>
</gene>
<proteinExistence type="predicted"/>
<keyword evidence="3" id="KW-1185">Reference proteome</keyword>
<evidence type="ECO:0000256" key="1">
    <source>
        <dbReference type="SAM" id="MobiDB-lite"/>
    </source>
</evidence>